<keyword evidence="2" id="KW-0378">Hydrolase</keyword>
<protein>
    <submittedName>
        <fullName evidence="2">Dienelactone hydrolase family protein</fullName>
    </submittedName>
</protein>
<feature type="domain" description="Dienelactone hydrolase" evidence="1">
    <location>
        <begin position="16"/>
        <end position="237"/>
    </location>
</feature>
<dbReference type="InterPro" id="IPR051049">
    <property type="entry name" value="Dienelactone_hydrolase-like"/>
</dbReference>
<proteinExistence type="predicted"/>
<dbReference type="InterPro" id="IPR029058">
    <property type="entry name" value="AB_hydrolase_fold"/>
</dbReference>
<dbReference type="RefSeq" id="WP_345632517.1">
    <property type="nucleotide sequence ID" value="NZ_BAABJQ010000013.1"/>
</dbReference>
<sequence length="243" mass="25605">MSQLAVDTADGPMPCLIGSPEGDAKGAVVVIQEAFGLTGHIQSVCDRLAADGWLALAPGIYHRDGAPSFDYADLPPALAVMNRLNPEGLGTDLDGVYSFLDGRGFPAERVAAVGFCMGGAISMWAATQRRVAAAVTWYGGGVAKGRFGLPPLVELVGSVRHPWLGLYGDLDHSIDPADVTRLAEAAAARHADTGVATELVRYPDAGHGFNCDDRADHYQPAAAKDAWARMLGWLDRHVARDAA</sequence>
<dbReference type="PANTHER" id="PTHR46623">
    <property type="entry name" value="CARBOXYMETHYLENEBUTENOLIDASE-RELATED"/>
    <property type="match status" value="1"/>
</dbReference>
<comment type="caution">
    <text evidence="2">The sequence shown here is derived from an EMBL/GenBank/DDBJ whole genome shotgun (WGS) entry which is preliminary data.</text>
</comment>
<dbReference type="SUPFAM" id="SSF53474">
    <property type="entry name" value="alpha/beta-Hydrolases"/>
    <property type="match status" value="1"/>
</dbReference>
<evidence type="ECO:0000313" key="3">
    <source>
        <dbReference type="Proteomes" id="UP001501570"/>
    </source>
</evidence>
<organism evidence="2 3">
    <name type="scientific">Rugosimonospora acidiphila</name>
    <dbReference type="NCBI Taxonomy" id="556531"/>
    <lineage>
        <taxon>Bacteria</taxon>
        <taxon>Bacillati</taxon>
        <taxon>Actinomycetota</taxon>
        <taxon>Actinomycetes</taxon>
        <taxon>Micromonosporales</taxon>
        <taxon>Micromonosporaceae</taxon>
        <taxon>Rugosimonospora</taxon>
    </lineage>
</organism>
<dbReference type="GO" id="GO:0016787">
    <property type="term" value="F:hydrolase activity"/>
    <property type="evidence" value="ECO:0007669"/>
    <property type="project" value="UniProtKB-KW"/>
</dbReference>
<gene>
    <name evidence="2" type="ORF">GCM10023322_44950</name>
</gene>
<dbReference type="Pfam" id="PF01738">
    <property type="entry name" value="DLH"/>
    <property type="match status" value="1"/>
</dbReference>
<dbReference type="Proteomes" id="UP001501570">
    <property type="component" value="Unassembled WGS sequence"/>
</dbReference>
<dbReference type="EMBL" id="BAABJQ010000013">
    <property type="protein sequence ID" value="GAA5190234.1"/>
    <property type="molecule type" value="Genomic_DNA"/>
</dbReference>
<dbReference type="PANTHER" id="PTHR46623:SF6">
    <property type="entry name" value="ALPHA_BETA-HYDROLASES SUPERFAMILY PROTEIN"/>
    <property type="match status" value="1"/>
</dbReference>
<dbReference type="Gene3D" id="3.40.50.1820">
    <property type="entry name" value="alpha/beta hydrolase"/>
    <property type="match status" value="1"/>
</dbReference>
<accession>A0ABP9S3Z0</accession>
<evidence type="ECO:0000259" key="1">
    <source>
        <dbReference type="Pfam" id="PF01738"/>
    </source>
</evidence>
<reference evidence="3" key="1">
    <citation type="journal article" date="2019" name="Int. J. Syst. Evol. Microbiol.">
        <title>The Global Catalogue of Microorganisms (GCM) 10K type strain sequencing project: providing services to taxonomists for standard genome sequencing and annotation.</title>
        <authorList>
            <consortium name="The Broad Institute Genomics Platform"/>
            <consortium name="The Broad Institute Genome Sequencing Center for Infectious Disease"/>
            <person name="Wu L."/>
            <person name="Ma J."/>
        </authorList>
    </citation>
    <scope>NUCLEOTIDE SEQUENCE [LARGE SCALE GENOMIC DNA]</scope>
    <source>
        <strain evidence="3">JCM 18304</strain>
    </source>
</reference>
<name>A0ABP9S3Z0_9ACTN</name>
<dbReference type="InterPro" id="IPR002925">
    <property type="entry name" value="Dienelactn_hydro"/>
</dbReference>
<evidence type="ECO:0000313" key="2">
    <source>
        <dbReference type="EMBL" id="GAA5190234.1"/>
    </source>
</evidence>
<keyword evidence="3" id="KW-1185">Reference proteome</keyword>